<comment type="caution">
    <text evidence="1">The sequence shown here is derived from an EMBL/GenBank/DDBJ whole genome shotgun (WGS) entry which is preliminary data.</text>
</comment>
<dbReference type="InParanoid" id="A0A066WF42"/>
<dbReference type="RefSeq" id="XP_013245207.1">
    <property type="nucleotide sequence ID" value="XM_013389753.1"/>
</dbReference>
<accession>A0A066WF42</accession>
<reference evidence="1 2" key="1">
    <citation type="submission" date="2014-05" db="EMBL/GenBank/DDBJ databases">
        <title>Draft genome sequence of a rare smut relative, Tilletiaria anomala UBC 951.</title>
        <authorList>
            <consortium name="DOE Joint Genome Institute"/>
            <person name="Toome M."/>
            <person name="Kuo A."/>
            <person name="Henrissat B."/>
            <person name="Lipzen A."/>
            <person name="Tritt A."/>
            <person name="Yoshinaga Y."/>
            <person name="Zane M."/>
            <person name="Barry K."/>
            <person name="Grigoriev I.V."/>
            <person name="Spatafora J.W."/>
            <person name="Aimea M.C."/>
        </authorList>
    </citation>
    <scope>NUCLEOTIDE SEQUENCE [LARGE SCALE GENOMIC DNA]</scope>
    <source>
        <strain evidence="1 2">UBC 951</strain>
    </source>
</reference>
<dbReference type="GeneID" id="25263836"/>
<dbReference type="HOGENOM" id="CLU_781153_0_0_1"/>
<protein>
    <submittedName>
        <fullName evidence="1">Uncharacterized protein</fullName>
    </submittedName>
</protein>
<keyword evidence="2" id="KW-1185">Reference proteome</keyword>
<dbReference type="Proteomes" id="UP000027361">
    <property type="component" value="Unassembled WGS sequence"/>
</dbReference>
<organism evidence="1 2">
    <name type="scientific">Tilletiaria anomala (strain ATCC 24038 / CBS 436.72 / UBC 951)</name>
    <dbReference type="NCBI Taxonomy" id="1037660"/>
    <lineage>
        <taxon>Eukaryota</taxon>
        <taxon>Fungi</taxon>
        <taxon>Dikarya</taxon>
        <taxon>Basidiomycota</taxon>
        <taxon>Ustilaginomycotina</taxon>
        <taxon>Exobasidiomycetes</taxon>
        <taxon>Georgefischeriales</taxon>
        <taxon>Tilletiariaceae</taxon>
        <taxon>Tilletiaria</taxon>
    </lineage>
</organism>
<evidence type="ECO:0000313" key="2">
    <source>
        <dbReference type="Proteomes" id="UP000027361"/>
    </source>
</evidence>
<dbReference type="EMBL" id="JMSN01000011">
    <property type="protein sequence ID" value="KDN52361.1"/>
    <property type="molecule type" value="Genomic_DNA"/>
</dbReference>
<evidence type="ECO:0000313" key="1">
    <source>
        <dbReference type="EMBL" id="KDN52361.1"/>
    </source>
</evidence>
<gene>
    <name evidence="1" type="ORF">K437DRAFT_254348</name>
</gene>
<proteinExistence type="predicted"/>
<sequence>MPSALLHGRTLTHTVKKACDIFADPKWGFSDTAVPSQVMRWSTRPGLFRCRMRRNKDGTRAAFEVRLQERKLSKCPEKVKVIVYPIHLDAKGNRITDMLGVDGHFKVESRALEDPVMLPIIVELKDPECTSVMISVSRLREDGAYEVDLGRFVWYFGETATNGPRPMWQPRDIKGIIPRPSYASSLYSGTSDSASSFEVNNTDLSDTVRSKRIRRIASKAWRITKNVLGTPPGAGLGPEYAPERYDATHYTRVDPTGFMTSPTMDPLVYPGTSRARQSARCTGAQSLLVLDGGRMAHTPADGSIATRRDTKLLLSSEDGSHMSSLNRNPAGCAVSLAHTNIYGDAGNTRCLIHAH</sequence>
<name>A0A066WF42_TILAU</name>
<dbReference type="AlphaFoldDB" id="A0A066WF42"/>